<name>A0A645ATA5_9ZZZZ</name>
<sequence>MQIQDFDHRLAGYAYLLEKLEITGIPNWHKSAVATTGTHSVTRQDGFVDEVFRAQYWPGETIGAHLEFALKYDGVNLALLAKIFEKIAMQELVEFIESKPTGKYVRRIWFFYEFLTEKQLPIDDMTTSNYIDALETKDYYTVQKGERSPRHRVVNNLLGPRTFCPVVRKTERLLELDSASLQKQCEEMVTDYPPQLLRRALAYLYNKETKSSFEIEHSTSNTSRTEKFIASLQLAEKEDFCEKARLIELQNRIVDPRFSDSDYRLSQQYVGQSIAYQKEIIHYICPKPDDLPSLMEGLLASHARMKTGGIPPVIHAAVIAYGFVFLHPFEDGNGRVHRFLIHNILAMQNMVPRGLMFPVSAVMLKNPDAYDRSLEAFSRPLLQVIDYSMDAMGRMTVESESACWYSYMDMTAQAEALSEFILKTIEEELVQELNFLANYDTAKQAIQHIIDMPDRLIDLFIHVCLQNNGYLSEKKRTAHFDFLTDDELTAMQQAVRDSYKQVL</sequence>
<dbReference type="PANTHER" id="PTHR13504">
    <property type="entry name" value="FIDO DOMAIN-CONTAINING PROTEIN DDB_G0283145"/>
    <property type="match status" value="1"/>
</dbReference>
<dbReference type="PANTHER" id="PTHR13504:SF38">
    <property type="entry name" value="FIDO DOMAIN-CONTAINING PROTEIN"/>
    <property type="match status" value="1"/>
</dbReference>
<comment type="caution">
    <text evidence="2">The sequence shown here is derived from an EMBL/GenBank/DDBJ whole genome shotgun (WGS) entry which is preliminary data.</text>
</comment>
<dbReference type="Pfam" id="PF02661">
    <property type="entry name" value="Fic"/>
    <property type="match status" value="1"/>
</dbReference>
<reference evidence="2" key="1">
    <citation type="submission" date="2019-08" db="EMBL/GenBank/DDBJ databases">
        <authorList>
            <person name="Kucharzyk K."/>
            <person name="Murdoch R.W."/>
            <person name="Higgins S."/>
            <person name="Loffler F."/>
        </authorList>
    </citation>
    <scope>NUCLEOTIDE SEQUENCE</scope>
</reference>
<dbReference type="InterPro" id="IPR040198">
    <property type="entry name" value="Fido_containing"/>
</dbReference>
<dbReference type="InterPro" id="IPR036597">
    <property type="entry name" value="Fido-like_dom_sf"/>
</dbReference>
<proteinExistence type="predicted"/>
<dbReference type="EMBL" id="VSSQ01015786">
    <property type="protein sequence ID" value="MPM56505.1"/>
    <property type="molecule type" value="Genomic_DNA"/>
</dbReference>
<dbReference type="InterPro" id="IPR003812">
    <property type="entry name" value="Fido"/>
</dbReference>
<dbReference type="SUPFAM" id="SSF140931">
    <property type="entry name" value="Fic-like"/>
    <property type="match status" value="1"/>
</dbReference>
<dbReference type="Gene3D" id="1.10.3290.10">
    <property type="entry name" value="Fido-like domain"/>
    <property type="match status" value="1"/>
</dbReference>
<feature type="domain" description="Fido" evidence="1">
    <location>
        <begin position="241"/>
        <end position="390"/>
    </location>
</feature>
<dbReference type="AlphaFoldDB" id="A0A645ATA5"/>
<dbReference type="PROSITE" id="PS51459">
    <property type="entry name" value="FIDO"/>
    <property type="match status" value="1"/>
</dbReference>
<organism evidence="2">
    <name type="scientific">bioreactor metagenome</name>
    <dbReference type="NCBI Taxonomy" id="1076179"/>
    <lineage>
        <taxon>unclassified sequences</taxon>
        <taxon>metagenomes</taxon>
        <taxon>ecological metagenomes</taxon>
    </lineage>
</organism>
<protein>
    <recommendedName>
        <fullName evidence="1">Fido domain-containing protein</fullName>
    </recommendedName>
</protein>
<gene>
    <name evidence="2" type="ORF">SDC9_103311</name>
</gene>
<accession>A0A645ATA5</accession>
<evidence type="ECO:0000259" key="1">
    <source>
        <dbReference type="PROSITE" id="PS51459"/>
    </source>
</evidence>
<evidence type="ECO:0000313" key="2">
    <source>
        <dbReference type="EMBL" id="MPM56505.1"/>
    </source>
</evidence>